<dbReference type="EMBL" id="ASRX01000118">
    <property type="protein sequence ID" value="EYF00281.1"/>
    <property type="molecule type" value="Genomic_DNA"/>
</dbReference>
<reference evidence="2 3" key="1">
    <citation type="submission" date="2013-05" db="EMBL/GenBank/DDBJ databases">
        <title>Genome assembly of Chondromyces apiculatus DSM 436.</title>
        <authorList>
            <person name="Sharma G."/>
            <person name="Khatri I."/>
            <person name="Kaur C."/>
            <person name="Mayilraj S."/>
            <person name="Subramanian S."/>
        </authorList>
    </citation>
    <scope>NUCLEOTIDE SEQUENCE [LARGE SCALE GENOMIC DNA]</scope>
    <source>
        <strain evidence="2 3">DSM 436</strain>
    </source>
</reference>
<keyword evidence="1" id="KW-0472">Membrane</keyword>
<dbReference type="Proteomes" id="UP000019678">
    <property type="component" value="Unassembled WGS sequence"/>
</dbReference>
<evidence type="ECO:0000313" key="3">
    <source>
        <dbReference type="Proteomes" id="UP000019678"/>
    </source>
</evidence>
<comment type="caution">
    <text evidence="2">The sequence shown here is derived from an EMBL/GenBank/DDBJ whole genome shotgun (WGS) entry which is preliminary data.</text>
</comment>
<feature type="transmembrane region" description="Helical" evidence="1">
    <location>
        <begin position="50"/>
        <end position="68"/>
    </location>
</feature>
<dbReference type="STRING" id="1192034.CAP_0971"/>
<gene>
    <name evidence="2" type="ORF">CAP_0971</name>
</gene>
<feature type="transmembrane region" description="Helical" evidence="1">
    <location>
        <begin position="74"/>
        <end position="94"/>
    </location>
</feature>
<accession>A0A017SVE5</accession>
<organism evidence="2 3">
    <name type="scientific">Chondromyces apiculatus DSM 436</name>
    <dbReference type="NCBI Taxonomy" id="1192034"/>
    <lineage>
        <taxon>Bacteria</taxon>
        <taxon>Pseudomonadati</taxon>
        <taxon>Myxococcota</taxon>
        <taxon>Polyangia</taxon>
        <taxon>Polyangiales</taxon>
        <taxon>Polyangiaceae</taxon>
        <taxon>Chondromyces</taxon>
    </lineage>
</organism>
<name>A0A017SVE5_9BACT</name>
<feature type="transmembrane region" description="Helical" evidence="1">
    <location>
        <begin position="180"/>
        <end position="198"/>
    </location>
</feature>
<sequence>MPPEAVGNVLKRAGAGLREVRTVQTMLAAMIAWSITVAPAAFARSSPLEARMVAVLALPCGLAAPPLALARRSLGRHLGISVFLALVTLSWLLASTAIQPQRLDPIRAGIGAVAWGVFALSWRDRWPSGAPPQPPEGDAPMLQARSRLPPVARAIVTIGAVAALALLFLAWRIREADRGLMAQIVAIACAIALSSAAADMSTGLGRRAHGPRRFTPHAVRPLLLLLAFAVAGAVIIALQ</sequence>
<feature type="transmembrane region" description="Helical" evidence="1">
    <location>
        <begin position="218"/>
        <end position="238"/>
    </location>
</feature>
<evidence type="ECO:0000313" key="2">
    <source>
        <dbReference type="EMBL" id="EYF00281.1"/>
    </source>
</evidence>
<keyword evidence="1" id="KW-1133">Transmembrane helix</keyword>
<evidence type="ECO:0000256" key="1">
    <source>
        <dbReference type="SAM" id="Phobius"/>
    </source>
</evidence>
<protein>
    <submittedName>
        <fullName evidence="2">Uncharacterized protein</fullName>
    </submittedName>
</protein>
<keyword evidence="3" id="KW-1185">Reference proteome</keyword>
<feature type="transmembrane region" description="Helical" evidence="1">
    <location>
        <begin position="26"/>
        <end position="43"/>
    </location>
</feature>
<proteinExistence type="predicted"/>
<dbReference type="AlphaFoldDB" id="A0A017SVE5"/>
<feature type="transmembrane region" description="Helical" evidence="1">
    <location>
        <begin position="151"/>
        <end position="173"/>
    </location>
</feature>
<keyword evidence="1" id="KW-0812">Transmembrane</keyword>